<evidence type="ECO:0000313" key="7">
    <source>
        <dbReference type="EMBL" id="XDS45351.1"/>
    </source>
</evidence>
<keyword evidence="4 6" id="KW-1133">Transmembrane helix</keyword>
<evidence type="ECO:0000256" key="5">
    <source>
        <dbReference type="ARBA" id="ARBA00023136"/>
    </source>
</evidence>
<dbReference type="PIRSF" id="PIRSF006060">
    <property type="entry name" value="AA_transporter"/>
    <property type="match status" value="1"/>
</dbReference>
<dbReference type="GO" id="GO:0005886">
    <property type="term" value="C:plasma membrane"/>
    <property type="evidence" value="ECO:0007669"/>
    <property type="project" value="UniProtKB-SubCell"/>
</dbReference>
<feature type="transmembrane region" description="Helical" evidence="6">
    <location>
        <begin position="461"/>
        <end position="483"/>
    </location>
</feature>
<reference evidence="7" key="1">
    <citation type="submission" date="2023-07" db="EMBL/GenBank/DDBJ databases">
        <title>Bifidobacterium aquikefiriaerophilum sp. nov. and Bifidobacterium eccum sp. nov., isolated from water kefir.</title>
        <authorList>
            <person name="Breselge S."/>
            <person name="Bellassi P."/>
            <person name="Barcenilla C."/>
            <person name="Alvarez-Ordonez A."/>
            <person name="Morelli L."/>
            <person name="Cotter P.D."/>
        </authorList>
    </citation>
    <scope>NUCLEOTIDE SEQUENCE</scope>
    <source>
        <strain evidence="7">WK041_4_12</strain>
    </source>
</reference>
<dbReference type="PANTHER" id="PTHR42770:SF16">
    <property type="entry name" value="AMINO ACID PERMEASE"/>
    <property type="match status" value="1"/>
</dbReference>
<feature type="transmembrane region" description="Helical" evidence="6">
    <location>
        <begin position="143"/>
        <end position="161"/>
    </location>
</feature>
<comment type="subcellular location">
    <subcellularLocation>
        <location evidence="1">Cell membrane</location>
        <topology evidence="1">Multi-pass membrane protein</topology>
    </subcellularLocation>
</comment>
<feature type="transmembrane region" description="Helical" evidence="6">
    <location>
        <begin position="353"/>
        <end position="372"/>
    </location>
</feature>
<feature type="transmembrane region" description="Helical" evidence="6">
    <location>
        <begin position="107"/>
        <end position="137"/>
    </location>
</feature>
<gene>
    <name evidence="7" type="ORF">QN215_04415</name>
</gene>
<dbReference type="AlphaFoldDB" id="A0AB39U8F8"/>
<keyword evidence="5 6" id="KW-0472">Membrane</keyword>
<evidence type="ECO:0000256" key="6">
    <source>
        <dbReference type="SAM" id="Phobius"/>
    </source>
</evidence>
<feature type="transmembrane region" description="Helical" evidence="6">
    <location>
        <begin position="422"/>
        <end position="441"/>
    </location>
</feature>
<feature type="transmembrane region" description="Helical" evidence="6">
    <location>
        <begin position="384"/>
        <end position="410"/>
    </location>
</feature>
<dbReference type="InterPro" id="IPR050367">
    <property type="entry name" value="APC_superfamily"/>
</dbReference>
<feature type="transmembrane region" description="Helical" evidence="6">
    <location>
        <begin position="66"/>
        <end position="87"/>
    </location>
</feature>
<sequence length="499" mass="51698">MSISNTSDEGLSAASPSSQPAALSGSLGVGSIVFMVVAAAAPLTVIGGGTPVGILLGNGSGFPTTYIVAGIALALFSVGLSAMARFVPKAGAFFAYIGKGLNPTWGLGAAMLALISYTAIQISVYCLIGLQIAVALQSFSISIPWWVCSLGVLTVTALLGYRHIDMSSKVLGVLLVGEIAVIVVLSVVIFATGGASGIHVGPSFSPSAFVSGSPGVAFMFGIASFIGFESTAIYRSEAKNPDTTIPRATYIACAFASILYVFASWALVTAWGYDSVVEVAGSTLEAGNMLQMTGERYVGGWYAAVISVLLITSLFACVLSFHNVLARYMHAMGNAGALPRALAQTHRKHHSPAVASLVQTATALLALGIIAASNMDPYAQGFTWFSGVATAGFVTLMLLTCASVIVFFARQKQLKANLWQRNIAPALGGTILTVFLVMIVMNFPLLVGDSDAAGNPQAGVLTYGLLGLLLAFFAAGVVQALILKAQSPERYNTMLEFIS</sequence>
<accession>A0AB39U8F8</accession>
<dbReference type="PANTHER" id="PTHR42770">
    <property type="entry name" value="AMINO ACID TRANSPORTER-RELATED"/>
    <property type="match status" value="1"/>
</dbReference>
<dbReference type="KEGG" id="baqk:QN215_04415"/>
<proteinExistence type="predicted"/>
<dbReference type="Gene3D" id="1.20.1740.10">
    <property type="entry name" value="Amino acid/polyamine transporter I"/>
    <property type="match status" value="1"/>
</dbReference>
<dbReference type="RefSeq" id="WP_369344887.1">
    <property type="nucleotide sequence ID" value="NZ_CP129674.1"/>
</dbReference>
<evidence type="ECO:0000256" key="4">
    <source>
        <dbReference type="ARBA" id="ARBA00022989"/>
    </source>
</evidence>
<feature type="transmembrane region" description="Helical" evidence="6">
    <location>
        <begin position="249"/>
        <end position="273"/>
    </location>
</feature>
<evidence type="ECO:0000256" key="3">
    <source>
        <dbReference type="ARBA" id="ARBA00022692"/>
    </source>
</evidence>
<feature type="transmembrane region" description="Helical" evidence="6">
    <location>
        <begin position="21"/>
        <end position="46"/>
    </location>
</feature>
<feature type="transmembrane region" description="Helical" evidence="6">
    <location>
        <begin position="208"/>
        <end position="228"/>
    </location>
</feature>
<protein>
    <submittedName>
        <fullName evidence="7">APC family permease</fullName>
    </submittedName>
</protein>
<evidence type="ECO:0000256" key="1">
    <source>
        <dbReference type="ARBA" id="ARBA00004651"/>
    </source>
</evidence>
<dbReference type="GO" id="GO:0022857">
    <property type="term" value="F:transmembrane transporter activity"/>
    <property type="evidence" value="ECO:0007669"/>
    <property type="project" value="InterPro"/>
</dbReference>
<feature type="transmembrane region" description="Helical" evidence="6">
    <location>
        <begin position="173"/>
        <end position="196"/>
    </location>
</feature>
<name>A0AB39U8F8_9BIFI</name>
<dbReference type="Pfam" id="PF13520">
    <property type="entry name" value="AA_permease_2"/>
    <property type="match status" value="1"/>
</dbReference>
<keyword evidence="3 6" id="KW-0812">Transmembrane</keyword>
<keyword evidence="2" id="KW-1003">Cell membrane</keyword>
<evidence type="ECO:0000256" key="2">
    <source>
        <dbReference type="ARBA" id="ARBA00022475"/>
    </source>
</evidence>
<feature type="transmembrane region" description="Helical" evidence="6">
    <location>
        <begin position="299"/>
        <end position="321"/>
    </location>
</feature>
<dbReference type="InterPro" id="IPR002293">
    <property type="entry name" value="AA/rel_permease1"/>
</dbReference>
<organism evidence="7">
    <name type="scientific">Bifidobacterium aquikefiricola</name>
    <dbReference type="NCBI Taxonomy" id="3059038"/>
    <lineage>
        <taxon>Bacteria</taxon>
        <taxon>Bacillati</taxon>
        <taxon>Actinomycetota</taxon>
        <taxon>Actinomycetes</taxon>
        <taxon>Bifidobacteriales</taxon>
        <taxon>Bifidobacteriaceae</taxon>
        <taxon>Bifidobacterium</taxon>
    </lineage>
</organism>
<dbReference type="EMBL" id="CP129674">
    <property type="protein sequence ID" value="XDS45351.1"/>
    <property type="molecule type" value="Genomic_DNA"/>
</dbReference>